<evidence type="ECO:0000313" key="3">
    <source>
        <dbReference type="EMBL" id="KAG7342268.1"/>
    </source>
</evidence>
<keyword evidence="1" id="KW-0862">Zinc</keyword>
<sequence length="241" mass="27587">MSSLDIQPLPAGQQMLLQRLMANHVMSNDKAKLAVSSLLEEVGEDAMGSTENLSQIFSSINQQLNPAFGLEIVTMVDKSGEKAVKYHAVVNTQCDDVAKQYSFEKAFSAHERAFIRLLMQRMVEEGSMKRKDCINLRSTLNKGFKLSLDDAERMVQVLLDEEWLRVSARQEDSDDDEEEEEDGENDGTSQSSRKRQKKKLRRESVQIKLELAPRSFMELSHYLSDLGLEEEDMPQFLFHRH</sequence>
<accession>A0A9K3PCC0</accession>
<reference evidence="3" key="1">
    <citation type="journal article" date="2021" name="Sci. Rep.">
        <title>Diploid genomic architecture of Nitzschia inconspicua, an elite biomass production diatom.</title>
        <authorList>
            <person name="Oliver A."/>
            <person name="Podell S."/>
            <person name="Pinowska A."/>
            <person name="Traller J.C."/>
            <person name="Smith S.R."/>
            <person name="McClure R."/>
            <person name="Beliaev A."/>
            <person name="Bohutskyi P."/>
            <person name="Hill E.A."/>
            <person name="Rabines A."/>
            <person name="Zheng H."/>
            <person name="Allen L.Z."/>
            <person name="Kuo A."/>
            <person name="Grigoriev I.V."/>
            <person name="Allen A.E."/>
            <person name="Hazlebeck D."/>
            <person name="Allen E.E."/>
        </authorList>
    </citation>
    <scope>NUCLEOTIDE SEQUENCE</scope>
    <source>
        <strain evidence="3">Hildebrandi</strain>
    </source>
</reference>
<organism evidence="3 4">
    <name type="scientific">Nitzschia inconspicua</name>
    <dbReference type="NCBI Taxonomy" id="303405"/>
    <lineage>
        <taxon>Eukaryota</taxon>
        <taxon>Sar</taxon>
        <taxon>Stramenopiles</taxon>
        <taxon>Ochrophyta</taxon>
        <taxon>Bacillariophyta</taxon>
        <taxon>Bacillariophyceae</taxon>
        <taxon>Bacillariophycidae</taxon>
        <taxon>Bacillariales</taxon>
        <taxon>Bacillariaceae</taxon>
        <taxon>Nitzschia</taxon>
    </lineage>
</organism>
<keyword evidence="1" id="KW-0233">DNA recombination</keyword>
<keyword evidence="1" id="KW-0479">Metal-binding</keyword>
<comment type="subunit">
    <text evidence="1">Component of the Smc5-Smc6 complex.</text>
</comment>
<keyword evidence="1" id="KW-0539">Nucleus</keyword>
<evidence type="ECO:0000256" key="1">
    <source>
        <dbReference type="RuleBase" id="RU368018"/>
    </source>
</evidence>
<comment type="similarity">
    <text evidence="1">Belongs to the NSE1 family.</text>
</comment>
<feature type="compositionally biased region" description="Acidic residues" evidence="2">
    <location>
        <begin position="172"/>
        <end position="185"/>
    </location>
</feature>
<keyword evidence="4" id="KW-1185">Reference proteome</keyword>
<comment type="catalytic activity">
    <reaction evidence="1">
        <text>S-ubiquitinyl-[E2 ubiquitin-conjugating enzyme]-L-cysteine + [acceptor protein]-L-lysine = [E2 ubiquitin-conjugating enzyme]-L-cysteine + N(6)-ubiquitinyl-[acceptor protein]-L-lysine.</text>
        <dbReference type="EC" id="2.3.2.27"/>
    </reaction>
</comment>
<dbReference type="PANTHER" id="PTHR20973">
    <property type="entry name" value="NON-SMC ELEMENT 1-RELATED"/>
    <property type="match status" value="1"/>
</dbReference>
<evidence type="ECO:0000256" key="2">
    <source>
        <dbReference type="SAM" id="MobiDB-lite"/>
    </source>
</evidence>
<comment type="caution">
    <text evidence="3">The sequence shown here is derived from an EMBL/GenBank/DDBJ whole genome shotgun (WGS) entry which is preliminary data.</text>
</comment>
<keyword evidence="1" id="KW-0227">DNA damage</keyword>
<evidence type="ECO:0000313" key="4">
    <source>
        <dbReference type="Proteomes" id="UP000693970"/>
    </source>
</evidence>
<dbReference type="OrthoDB" id="46701at2759"/>
<dbReference type="Pfam" id="PF07574">
    <property type="entry name" value="SMC_Nse1"/>
    <property type="match status" value="1"/>
</dbReference>
<dbReference type="AlphaFoldDB" id="A0A9K3PCC0"/>
<proteinExistence type="inferred from homology"/>
<feature type="compositionally biased region" description="Basic residues" evidence="2">
    <location>
        <begin position="192"/>
        <end position="201"/>
    </location>
</feature>
<feature type="region of interest" description="Disordered" evidence="2">
    <location>
        <begin position="169"/>
        <end position="202"/>
    </location>
</feature>
<dbReference type="GO" id="GO:0008270">
    <property type="term" value="F:zinc ion binding"/>
    <property type="evidence" value="ECO:0007669"/>
    <property type="project" value="UniProtKB-KW"/>
</dbReference>
<gene>
    <name evidence="3" type="ORF">IV203_007360</name>
</gene>
<dbReference type="Proteomes" id="UP000693970">
    <property type="component" value="Unassembled WGS sequence"/>
</dbReference>
<protein>
    <recommendedName>
        <fullName evidence="1">Non-structural maintenance of chromosomes element 1 homolog</fullName>
        <ecNumber evidence="1">2.3.2.27</ecNumber>
    </recommendedName>
</protein>
<keyword evidence="1" id="KW-0808">Transferase</keyword>
<keyword evidence="1" id="KW-0234">DNA repair</keyword>
<name>A0A9K3PCC0_9STRA</name>
<dbReference type="GO" id="GO:0000724">
    <property type="term" value="P:double-strand break repair via homologous recombination"/>
    <property type="evidence" value="ECO:0007669"/>
    <property type="project" value="TreeGrafter"/>
</dbReference>
<keyword evidence="1" id="KW-0863">Zinc-finger</keyword>
<reference evidence="3" key="2">
    <citation type="submission" date="2021-04" db="EMBL/GenBank/DDBJ databases">
        <authorList>
            <person name="Podell S."/>
        </authorList>
    </citation>
    <scope>NUCLEOTIDE SEQUENCE</scope>
    <source>
        <strain evidence="3">Hildebrandi</strain>
    </source>
</reference>
<dbReference type="GO" id="GO:0061630">
    <property type="term" value="F:ubiquitin protein ligase activity"/>
    <property type="evidence" value="ECO:0007669"/>
    <property type="project" value="UniProtKB-EC"/>
</dbReference>
<dbReference type="InterPro" id="IPR011513">
    <property type="entry name" value="Nse1"/>
</dbReference>
<comment type="subcellular location">
    <subcellularLocation>
        <location evidence="1">Nucleus</location>
    </subcellularLocation>
</comment>
<dbReference type="EC" id="2.3.2.27" evidence="1"/>
<dbReference type="GO" id="GO:0005634">
    <property type="term" value="C:nucleus"/>
    <property type="evidence" value="ECO:0007669"/>
    <property type="project" value="UniProtKB-SubCell"/>
</dbReference>
<keyword evidence="1" id="KW-0833">Ubl conjugation pathway</keyword>
<dbReference type="PANTHER" id="PTHR20973:SF0">
    <property type="entry name" value="NON-STRUCTURAL MAINTENANCE OF CHROMOSOMES ELEMENT 1 HOMOLOG"/>
    <property type="match status" value="1"/>
</dbReference>
<dbReference type="GO" id="GO:0030915">
    <property type="term" value="C:Smc5-Smc6 complex"/>
    <property type="evidence" value="ECO:0007669"/>
    <property type="project" value="UniProtKB-UniRule"/>
</dbReference>
<dbReference type="EMBL" id="JAGRRH010000025">
    <property type="protein sequence ID" value="KAG7342268.1"/>
    <property type="molecule type" value="Genomic_DNA"/>
</dbReference>